<accession>A0ABU5JDL0</accession>
<sequence>MAGRAGRGARVGGLADAVAAVDLGEGAGGPAVTARCAADRGRVRLLSAWTRIYGLVAMEVSDHLAWAVDEPEALFETELVGLLAQLRPANPSPRAAARH</sequence>
<reference evidence="1 2" key="1">
    <citation type="submission" date="2023-12" db="EMBL/GenBank/DDBJ databases">
        <title>Micromonospora sp. nov., isolated from Atacama Desert.</title>
        <authorList>
            <person name="Carro L."/>
            <person name="Golinska P."/>
            <person name="Klenk H.-P."/>
            <person name="Goodfellow M."/>
        </authorList>
    </citation>
    <scope>NUCLEOTIDE SEQUENCE [LARGE SCALE GENOMIC DNA]</scope>
    <source>
        <strain evidence="1 2">4G53</strain>
    </source>
</reference>
<dbReference type="SUPFAM" id="SSF48498">
    <property type="entry name" value="Tetracyclin repressor-like, C-terminal domain"/>
    <property type="match status" value="1"/>
</dbReference>
<organism evidence="1 2">
    <name type="scientific">Micromonospora sicca</name>
    <dbReference type="NCBI Taxonomy" id="2202420"/>
    <lineage>
        <taxon>Bacteria</taxon>
        <taxon>Bacillati</taxon>
        <taxon>Actinomycetota</taxon>
        <taxon>Actinomycetes</taxon>
        <taxon>Micromonosporales</taxon>
        <taxon>Micromonosporaceae</taxon>
        <taxon>Micromonospora</taxon>
    </lineage>
</organism>
<gene>
    <name evidence="1" type="ORF">U2F25_14545</name>
</gene>
<dbReference type="EMBL" id="JAXOTQ010000016">
    <property type="protein sequence ID" value="MDZ5490677.1"/>
    <property type="molecule type" value="Genomic_DNA"/>
</dbReference>
<proteinExistence type="predicted"/>
<comment type="caution">
    <text evidence="1">The sequence shown here is derived from an EMBL/GenBank/DDBJ whole genome shotgun (WGS) entry which is preliminary data.</text>
</comment>
<dbReference type="InterPro" id="IPR036271">
    <property type="entry name" value="Tet_transcr_reg_TetR-rel_C_sf"/>
</dbReference>
<protein>
    <submittedName>
        <fullName evidence="1">WHG domain-containing protein</fullName>
    </submittedName>
</protein>
<name>A0ABU5JDL0_9ACTN</name>
<keyword evidence="2" id="KW-1185">Reference proteome</keyword>
<dbReference type="Gene3D" id="1.10.357.10">
    <property type="entry name" value="Tetracycline Repressor, domain 2"/>
    <property type="match status" value="1"/>
</dbReference>
<dbReference type="Proteomes" id="UP001290101">
    <property type="component" value="Unassembled WGS sequence"/>
</dbReference>
<evidence type="ECO:0000313" key="2">
    <source>
        <dbReference type="Proteomes" id="UP001290101"/>
    </source>
</evidence>
<evidence type="ECO:0000313" key="1">
    <source>
        <dbReference type="EMBL" id="MDZ5490677.1"/>
    </source>
</evidence>